<gene>
    <name evidence="11" type="ORF">BAE44_0008057</name>
</gene>
<dbReference type="Proteomes" id="UP000095767">
    <property type="component" value="Unassembled WGS sequence"/>
</dbReference>
<keyword evidence="5 8" id="KW-0732">Signal</keyword>
<dbReference type="InterPro" id="IPR005795">
    <property type="entry name" value="LolPI"/>
</dbReference>
<dbReference type="Gene3D" id="2.60.40.760">
    <property type="entry name" value="Expansin, cellulose-binding-like domain"/>
    <property type="match status" value="2"/>
</dbReference>
<accession>A0A1E5W0K8</accession>
<dbReference type="PROSITE" id="PS50843">
    <property type="entry name" value="EXPANSIN_CBD"/>
    <property type="match status" value="2"/>
</dbReference>
<feature type="domain" description="Expansin-like CBD" evidence="10">
    <location>
        <begin position="301"/>
        <end position="379"/>
    </location>
</feature>
<dbReference type="PROSITE" id="PS50842">
    <property type="entry name" value="EXPANSIN_EG45"/>
    <property type="match status" value="2"/>
</dbReference>
<dbReference type="Pfam" id="PF03330">
    <property type="entry name" value="DPBB_1"/>
    <property type="match status" value="1"/>
</dbReference>
<organism evidence="11 12">
    <name type="scientific">Dichanthelium oligosanthes</name>
    <dbReference type="NCBI Taxonomy" id="888268"/>
    <lineage>
        <taxon>Eukaryota</taxon>
        <taxon>Viridiplantae</taxon>
        <taxon>Streptophyta</taxon>
        <taxon>Embryophyta</taxon>
        <taxon>Tracheophyta</taxon>
        <taxon>Spermatophyta</taxon>
        <taxon>Magnoliopsida</taxon>
        <taxon>Liliopsida</taxon>
        <taxon>Poales</taxon>
        <taxon>Poaceae</taxon>
        <taxon>PACMAD clade</taxon>
        <taxon>Panicoideae</taxon>
        <taxon>Panicodae</taxon>
        <taxon>Paniceae</taxon>
        <taxon>Dichantheliinae</taxon>
        <taxon>Dichanthelium</taxon>
    </lineage>
</organism>
<dbReference type="OrthoDB" id="406505at2759"/>
<dbReference type="STRING" id="888268.A0A1E5W0K8"/>
<evidence type="ECO:0000259" key="10">
    <source>
        <dbReference type="PROSITE" id="PS50843"/>
    </source>
</evidence>
<dbReference type="InterPro" id="IPR036749">
    <property type="entry name" value="Expansin_CBD_sf"/>
</dbReference>
<dbReference type="EMBL" id="LWDX02024485">
    <property type="protein sequence ID" value="OEL30924.1"/>
    <property type="molecule type" value="Genomic_DNA"/>
</dbReference>
<comment type="similarity">
    <text evidence="2">Belongs to the expansin family. Expansin B subfamily.</text>
</comment>
<dbReference type="Pfam" id="PF01357">
    <property type="entry name" value="Expansin_C"/>
    <property type="match status" value="2"/>
</dbReference>
<dbReference type="PRINTS" id="PR01225">
    <property type="entry name" value="EXPANSNFAMLY"/>
</dbReference>
<evidence type="ECO:0000256" key="2">
    <source>
        <dbReference type="ARBA" id="ARBA00005650"/>
    </source>
</evidence>
<dbReference type="InterPro" id="IPR009009">
    <property type="entry name" value="RlpA-like_DPBB"/>
</dbReference>
<feature type="domain" description="Expansin-like EG45" evidence="9">
    <location>
        <begin position="64"/>
        <end position="170"/>
    </location>
</feature>
<feature type="signal peptide" evidence="8">
    <location>
        <begin position="1"/>
        <end position="28"/>
    </location>
</feature>
<dbReference type="PANTHER" id="PTHR31692:SF93">
    <property type="entry name" value="BETA-EXPANSIN 5"/>
    <property type="match status" value="1"/>
</dbReference>
<dbReference type="InterPro" id="IPR007118">
    <property type="entry name" value="Expan_Lol_pI"/>
</dbReference>
<keyword evidence="7" id="KW-0961">Cell wall biogenesis/degradation</keyword>
<dbReference type="AlphaFoldDB" id="A0A1E5W0K8"/>
<evidence type="ECO:0000256" key="1">
    <source>
        <dbReference type="ARBA" id="ARBA00004191"/>
    </source>
</evidence>
<evidence type="ECO:0000256" key="4">
    <source>
        <dbReference type="ARBA" id="ARBA00022525"/>
    </source>
</evidence>
<evidence type="ECO:0000259" key="9">
    <source>
        <dbReference type="PROSITE" id="PS50842"/>
    </source>
</evidence>
<evidence type="ECO:0000256" key="3">
    <source>
        <dbReference type="ARBA" id="ARBA00022512"/>
    </source>
</evidence>
<comment type="subcellular location">
    <subcellularLocation>
        <location evidence="1">Secreted</location>
        <location evidence="1">Cell wall</location>
    </subcellularLocation>
</comment>
<dbReference type="InterPro" id="IPR007112">
    <property type="entry name" value="Expansin/allergen_DPBB_dom"/>
</dbReference>
<feature type="chain" id="PRO_5009188748" evidence="8">
    <location>
        <begin position="29"/>
        <end position="379"/>
    </location>
</feature>
<dbReference type="GO" id="GO:0005576">
    <property type="term" value="C:extracellular region"/>
    <property type="evidence" value="ECO:0007669"/>
    <property type="project" value="InterPro"/>
</dbReference>
<evidence type="ECO:0000256" key="5">
    <source>
        <dbReference type="ARBA" id="ARBA00022729"/>
    </source>
</evidence>
<dbReference type="SUPFAM" id="SSF50685">
    <property type="entry name" value="Barwin-like endoglucanases"/>
    <property type="match status" value="2"/>
</dbReference>
<keyword evidence="3" id="KW-0134">Cell wall</keyword>
<dbReference type="Gene3D" id="2.40.40.10">
    <property type="entry name" value="RlpA-like domain"/>
    <property type="match status" value="1"/>
</dbReference>
<dbReference type="CDD" id="cd22275">
    <property type="entry name" value="DPBB_EXPB_N"/>
    <property type="match status" value="1"/>
</dbReference>
<dbReference type="PANTHER" id="PTHR31692">
    <property type="entry name" value="EXPANSIN-B3"/>
    <property type="match status" value="1"/>
</dbReference>
<name>A0A1E5W0K8_9POAL</name>
<reference evidence="11 12" key="1">
    <citation type="submission" date="2016-09" db="EMBL/GenBank/DDBJ databases">
        <title>The draft genome of Dichanthelium oligosanthes: A C3 panicoid grass species.</title>
        <authorList>
            <person name="Studer A.J."/>
            <person name="Schnable J.C."/>
            <person name="Brutnell T.P."/>
        </authorList>
    </citation>
    <scope>NUCLEOTIDE SEQUENCE [LARGE SCALE GENOMIC DNA]</scope>
    <source>
        <strain evidence="12">cv. Kellogg 1175</strain>
        <tissue evidence="11">Leaf</tissue>
    </source>
</reference>
<protein>
    <submittedName>
        <fullName evidence="11">Expansin-B3</fullName>
    </submittedName>
</protein>
<keyword evidence="4" id="KW-0964">Secreted</keyword>
<keyword evidence="12" id="KW-1185">Reference proteome</keyword>
<dbReference type="PRINTS" id="PR00829">
    <property type="entry name" value="LOLP1ALLERGN"/>
</dbReference>
<dbReference type="InterPro" id="IPR007117">
    <property type="entry name" value="Expansin_CBD"/>
</dbReference>
<dbReference type="InterPro" id="IPR036908">
    <property type="entry name" value="RlpA-like_sf"/>
</dbReference>
<evidence type="ECO:0000256" key="6">
    <source>
        <dbReference type="ARBA" id="ARBA00023180"/>
    </source>
</evidence>
<evidence type="ECO:0000256" key="8">
    <source>
        <dbReference type="SAM" id="SignalP"/>
    </source>
</evidence>
<keyword evidence="6" id="KW-0325">Glycoprotein</keyword>
<feature type="domain" description="Expansin-like CBD" evidence="10">
    <location>
        <begin position="183"/>
        <end position="255"/>
    </location>
</feature>
<comment type="caution">
    <text evidence="11">The sequence shown here is derived from an EMBL/GenBank/DDBJ whole genome shotgun (WGS) entry which is preliminary data.</text>
</comment>
<dbReference type="SMART" id="SM00837">
    <property type="entry name" value="DPBB_1"/>
    <property type="match status" value="1"/>
</dbReference>
<proteinExistence type="inferred from homology"/>
<feature type="domain" description="Expansin-like EG45" evidence="9">
    <location>
        <begin position="255"/>
        <end position="288"/>
    </location>
</feature>
<evidence type="ECO:0000313" key="12">
    <source>
        <dbReference type="Proteomes" id="UP000095767"/>
    </source>
</evidence>
<evidence type="ECO:0000256" key="7">
    <source>
        <dbReference type="ARBA" id="ARBA00023316"/>
    </source>
</evidence>
<dbReference type="SUPFAM" id="SSF49590">
    <property type="entry name" value="PHL pollen allergen"/>
    <property type="match status" value="2"/>
</dbReference>
<sequence>MASTISTTKVAALAAVFFSLLVAHGSCARPVSFNASDFSADPNWEAARATWYGAPTGAGPYDDGGACGFKNVNMPPFSSMTSCGNEPLFKDGKGCGSCYQIRCVNNAACSGNPETVIITDMNYYPVAKYHFDLSGTAFGAMAKPGHNDELRHAGIIDIQFKRVPCNYPGQKVTFHVEEGSNAVYLAVLVEFEDGDGDVVQVDLMEANSGNWTPMRESWGSIWRMDANHRLQAPFSLRITNESGRKLVANRVVPAGSRTYVNLPPFSAMTSCGNQPLFKDGKGCGSCYQKVTFHVEEGSNPVYFAVLVEFEDGDGDVVQVDLMEANSGNWTPMRELWGSIWRLNANHRLQAPFSLRITNESGRTLVANRVIPANGVPNTY</sequence>
<dbReference type="GO" id="GO:0071555">
    <property type="term" value="P:cell wall organization"/>
    <property type="evidence" value="ECO:0007669"/>
    <property type="project" value="UniProtKB-KW"/>
</dbReference>
<evidence type="ECO:0000313" key="11">
    <source>
        <dbReference type="EMBL" id="OEL30924.1"/>
    </source>
</evidence>